<reference evidence="1 2" key="1">
    <citation type="journal article" date="2022" name="Int. J. Syst. Evol. Microbiol.">
        <title>Miniphocaeibacter halophilus sp. nov., an ammonium-tolerant acetate-producing bacterium isolated from a biogas system.</title>
        <authorList>
            <person name="Schnurer A."/>
            <person name="Singh A."/>
            <person name="Bi S."/>
            <person name="Qiao W."/>
            <person name="Westerholm M."/>
        </authorList>
    </citation>
    <scope>NUCLEOTIDE SEQUENCE [LARGE SCALE GENOMIC DNA]</scope>
    <source>
        <strain evidence="1 2">AMB_01</strain>
    </source>
</reference>
<accession>A0AC61MRC6</accession>
<evidence type="ECO:0000313" key="2">
    <source>
        <dbReference type="Proteomes" id="UP000595814"/>
    </source>
</evidence>
<protein>
    <submittedName>
        <fullName evidence="1">IclR family transcriptional regulator</fullName>
    </submittedName>
</protein>
<dbReference type="Proteomes" id="UP000595814">
    <property type="component" value="Chromosome"/>
</dbReference>
<proteinExistence type="predicted"/>
<organism evidence="1 2">
    <name type="scientific">Miniphocaeibacter halophilus</name>
    <dbReference type="NCBI Taxonomy" id="2931922"/>
    <lineage>
        <taxon>Bacteria</taxon>
        <taxon>Bacillati</taxon>
        <taxon>Bacillota</taxon>
        <taxon>Tissierellia</taxon>
        <taxon>Tissierellales</taxon>
        <taxon>Peptoniphilaceae</taxon>
        <taxon>Miniphocaeibacter</taxon>
    </lineage>
</organism>
<dbReference type="EMBL" id="CP066744">
    <property type="protein sequence ID" value="QQK08095.1"/>
    <property type="molecule type" value="Genomic_DNA"/>
</dbReference>
<keyword evidence="2" id="KW-1185">Reference proteome</keyword>
<gene>
    <name evidence="1" type="ORF">JFY71_00740</name>
</gene>
<evidence type="ECO:0000313" key="1">
    <source>
        <dbReference type="EMBL" id="QQK08095.1"/>
    </source>
</evidence>
<name>A0AC61MRC6_9FIRM</name>
<sequence>MAEIVQSLDRALNILEIVAKNENGIGIKELSERTSLHKSTVHRLLHSLIYKGFVEQDEITGKYFITFKLYELGINKIQNIDLVKIARPYVEELMDKVDEVVHLVVRDGNYIVYVDKVESKNTIRMFSTIGKRTPLYCSSVGKAITAHLSEEEVEEIWNSSDVKKFTPTTITDFNKFKEELKNIRNLGYAIDNEENEIGVRCIGAPIFNIDGKVESAISVSGPANRMTDEKLNEISNYIRYYANKISERLGYNVN</sequence>